<proteinExistence type="predicted"/>
<comment type="caution">
    <text evidence="1">The sequence shown here is derived from an EMBL/GenBank/DDBJ whole genome shotgun (WGS) entry which is preliminary data.</text>
</comment>
<gene>
    <name evidence="1" type="ORF">C1SCF055_LOCUS32356</name>
</gene>
<evidence type="ECO:0000313" key="2">
    <source>
        <dbReference type="EMBL" id="CAL1160118.1"/>
    </source>
</evidence>
<organism evidence="1">
    <name type="scientific">Cladocopium goreaui</name>
    <dbReference type="NCBI Taxonomy" id="2562237"/>
    <lineage>
        <taxon>Eukaryota</taxon>
        <taxon>Sar</taxon>
        <taxon>Alveolata</taxon>
        <taxon>Dinophyceae</taxon>
        <taxon>Suessiales</taxon>
        <taxon>Symbiodiniaceae</taxon>
        <taxon>Cladocopium</taxon>
    </lineage>
</organism>
<name>A0A9P1DBE4_9DINO</name>
<dbReference type="EMBL" id="CAMXCT030003890">
    <property type="protein sequence ID" value="CAL4794055.1"/>
    <property type="molecule type" value="Genomic_DNA"/>
</dbReference>
<dbReference type="AlphaFoldDB" id="A0A9P1DBE4"/>
<reference evidence="1" key="1">
    <citation type="submission" date="2022-10" db="EMBL/GenBank/DDBJ databases">
        <authorList>
            <person name="Chen Y."/>
            <person name="Dougan E. K."/>
            <person name="Chan C."/>
            <person name="Rhodes N."/>
            <person name="Thang M."/>
        </authorList>
    </citation>
    <scope>NUCLEOTIDE SEQUENCE</scope>
</reference>
<evidence type="ECO:0000313" key="1">
    <source>
        <dbReference type="EMBL" id="CAI4006743.1"/>
    </source>
</evidence>
<protein>
    <submittedName>
        <fullName evidence="3">Hexosyltransferase</fullName>
    </submittedName>
</protein>
<evidence type="ECO:0000313" key="3">
    <source>
        <dbReference type="EMBL" id="CAL4794055.1"/>
    </source>
</evidence>
<accession>A0A9P1DBE4</accession>
<dbReference type="Proteomes" id="UP001152797">
    <property type="component" value="Unassembled WGS sequence"/>
</dbReference>
<sequence length="237" mass="26753">MEAVSPAVSAVSHLAPHEVSCEAVEYQLVIPTRGRWRSASKISNERALKRETRPFILVKTLALLKRQRIPAHRVILYVSDEEERQRYKEALRLDVFAREIALKVGVPGILEQRNHITRCMEEGAYVVSLDDDLSEICWLPPGASSLSPLPDGSLEALIFHAHRLMRQNRAYIWGLNPSMNIRNLWSDGVSCRNGEVNGFCYGFLNRHSETLLPCVSDALEDAERSLRSLGVRPGRPD</sequence>
<keyword evidence="4" id="KW-1185">Reference proteome</keyword>
<dbReference type="EMBL" id="CAMXCT010003890">
    <property type="protein sequence ID" value="CAI4006743.1"/>
    <property type="molecule type" value="Genomic_DNA"/>
</dbReference>
<dbReference type="EMBL" id="CAMXCT020003890">
    <property type="protein sequence ID" value="CAL1160118.1"/>
    <property type="molecule type" value="Genomic_DNA"/>
</dbReference>
<dbReference type="OrthoDB" id="429458at2759"/>
<reference evidence="2" key="2">
    <citation type="submission" date="2024-04" db="EMBL/GenBank/DDBJ databases">
        <authorList>
            <person name="Chen Y."/>
            <person name="Shah S."/>
            <person name="Dougan E. K."/>
            <person name="Thang M."/>
            <person name="Chan C."/>
        </authorList>
    </citation>
    <scope>NUCLEOTIDE SEQUENCE [LARGE SCALE GENOMIC DNA]</scope>
</reference>
<evidence type="ECO:0000313" key="4">
    <source>
        <dbReference type="Proteomes" id="UP001152797"/>
    </source>
</evidence>